<dbReference type="PROSITE" id="PS50011">
    <property type="entry name" value="PROTEIN_KINASE_DOM"/>
    <property type="match status" value="1"/>
</dbReference>
<evidence type="ECO:0000256" key="1">
    <source>
        <dbReference type="ARBA" id="ARBA00004479"/>
    </source>
</evidence>
<evidence type="ECO:0000313" key="25">
    <source>
        <dbReference type="Proteomes" id="UP001632038"/>
    </source>
</evidence>
<comment type="similarity">
    <text evidence="17">Belongs to the protein kinase superfamily. Ser/Thr protein kinase family.</text>
</comment>
<evidence type="ECO:0000259" key="23">
    <source>
        <dbReference type="PROSITE" id="PS50948"/>
    </source>
</evidence>
<dbReference type="Gene3D" id="1.10.510.10">
    <property type="entry name" value="Transferase(Phosphotransferase) domain 1"/>
    <property type="match status" value="1"/>
</dbReference>
<comment type="caution">
    <text evidence="24">The sequence shown here is derived from an EMBL/GenBank/DDBJ whole genome shotgun (WGS) entry which is preliminary data.</text>
</comment>
<dbReference type="AlphaFoldDB" id="A0ABD3EH43"/>
<dbReference type="InterPro" id="IPR003609">
    <property type="entry name" value="Pan_app"/>
</dbReference>
<keyword evidence="11 19" id="KW-0472">Membrane</keyword>
<evidence type="ECO:0000256" key="11">
    <source>
        <dbReference type="ARBA" id="ARBA00023136"/>
    </source>
</evidence>
<evidence type="ECO:0000256" key="2">
    <source>
        <dbReference type="ARBA" id="ARBA00022527"/>
    </source>
</evidence>
<dbReference type="GO" id="GO:0004674">
    <property type="term" value="F:protein serine/threonine kinase activity"/>
    <property type="evidence" value="ECO:0007669"/>
    <property type="project" value="UniProtKB-KW"/>
</dbReference>
<dbReference type="SUPFAM" id="SSF56112">
    <property type="entry name" value="Protein kinase-like (PK-like)"/>
    <property type="match status" value="1"/>
</dbReference>
<dbReference type="InterPro" id="IPR000858">
    <property type="entry name" value="S_locus_glycoprot_dom"/>
</dbReference>
<dbReference type="PROSITE" id="PS50927">
    <property type="entry name" value="BULB_LECTIN"/>
    <property type="match status" value="1"/>
</dbReference>
<dbReference type="SMART" id="SM00473">
    <property type="entry name" value="PAN_AP"/>
    <property type="match status" value="1"/>
</dbReference>
<dbReference type="GO" id="GO:0016020">
    <property type="term" value="C:membrane"/>
    <property type="evidence" value="ECO:0007669"/>
    <property type="project" value="UniProtKB-SubCell"/>
</dbReference>
<proteinExistence type="inferred from homology"/>
<dbReference type="SMART" id="SM00108">
    <property type="entry name" value="B_lectin"/>
    <property type="match status" value="1"/>
</dbReference>
<dbReference type="EC" id="2.7.11.1" evidence="17"/>
<evidence type="ECO:0000256" key="9">
    <source>
        <dbReference type="ARBA" id="ARBA00022840"/>
    </source>
</evidence>
<dbReference type="InterPro" id="IPR021820">
    <property type="entry name" value="S-locus_recpt_kinase_C"/>
</dbReference>
<evidence type="ECO:0000256" key="20">
    <source>
        <dbReference type="SAM" id="SignalP"/>
    </source>
</evidence>
<feature type="domain" description="Apple" evidence="23">
    <location>
        <begin position="346"/>
        <end position="428"/>
    </location>
</feature>
<keyword evidence="13" id="KW-0675">Receptor</keyword>
<dbReference type="Pfam" id="PF01453">
    <property type="entry name" value="B_lectin"/>
    <property type="match status" value="1"/>
</dbReference>
<evidence type="ECO:0000259" key="21">
    <source>
        <dbReference type="PROSITE" id="PS50011"/>
    </source>
</evidence>
<dbReference type="FunFam" id="3.50.4.10:FF:000002">
    <property type="entry name" value="G-type lectin S-receptor-like serine/threonine-protein kinase"/>
    <property type="match status" value="1"/>
</dbReference>
<feature type="chain" id="PRO_5044759291" description="Receptor-like serine/threonine-protein kinase" evidence="20">
    <location>
        <begin position="28"/>
        <end position="838"/>
    </location>
</feature>
<dbReference type="EMBL" id="JAVIJP010000005">
    <property type="protein sequence ID" value="KAL3652494.1"/>
    <property type="molecule type" value="Genomic_DNA"/>
</dbReference>
<keyword evidence="25" id="KW-1185">Reference proteome</keyword>
<dbReference type="InterPro" id="IPR024171">
    <property type="entry name" value="SRK-like_kinase"/>
</dbReference>
<dbReference type="FunFam" id="1.10.510.10:FF:000060">
    <property type="entry name" value="G-type lectin S-receptor-like serine/threonine-protein kinase"/>
    <property type="match status" value="1"/>
</dbReference>
<keyword evidence="12" id="KW-1015">Disulfide bond</keyword>
<keyword evidence="9 17" id="KW-0067">ATP-binding</keyword>
<evidence type="ECO:0000256" key="7">
    <source>
        <dbReference type="ARBA" id="ARBA00022741"/>
    </source>
</evidence>
<dbReference type="InterPro" id="IPR000719">
    <property type="entry name" value="Prot_kinase_dom"/>
</dbReference>
<dbReference type="Gene3D" id="3.30.200.20">
    <property type="entry name" value="Phosphorylase Kinase, domain 1"/>
    <property type="match status" value="1"/>
</dbReference>
<dbReference type="Pfam" id="PF00954">
    <property type="entry name" value="S_locus_glycop"/>
    <property type="match status" value="1"/>
</dbReference>
<organism evidence="24 25">
    <name type="scientific">Castilleja foliolosa</name>
    <dbReference type="NCBI Taxonomy" id="1961234"/>
    <lineage>
        <taxon>Eukaryota</taxon>
        <taxon>Viridiplantae</taxon>
        <taxon>Streptophyta</taxon>
        <taxon>Embryophyta</taxon>
        <taxon>Tracheophyta</taxon>
        <taxon>Spermatophyta</taxon>
        <taxon>Magnoliopsida</taxon>
        <taxon>eudicotyledons</taxon>
        <taxon>Gunneridae</taxon>
        <taxon>Pentapetalae</taxon>
        <taxon>asterids</taxon>
        <taxon>lamiids</taxon>
        <taxon>Lamiales</taxon>
        <taxon>Orobanchaceae</taxon>
        <taxon>Pedicularideae</taxon>
        <taxon>Castillejinae</taxon>
        <taxon>Castilleja</taxon>
    </lineage>
</organism>
<evidence type="ECO:0000256" key="3">
    <source>
        <dbReference type="ARBA" id="ARBA00022553"/>
    </source>
</evidence>
<dbReference type="InterPro" id="IPR001480">
    <property type="entry name" value="Bulb-type_lectin_dom"/>
</dbReference>
<keyword evidence="3" id="KW-0597">Phosphoprotein</keyword>
<dbReference type="CDD" id="cd00028">
    <property type="entry name" value="B_lectin"/>
    <property type="match status" value="1"/>
</dbReference>
<feature type="transmembrane region" description="Helical" evidence="19">
    <location>
        <begin position="444"/>
        <end position="465"/>
    </location>
</feature>
<evidence type="ECO:0000256" key="12">
    <source>
        <dbReference type="ARBA" id="ARBA00023157"/>
    </source>
</evidence>
<comment type="subcellular location">
    <subcellularLocation>
        <location evidence="1">Membrane</location>
        <topology evidence="1">Single-pass type I membrane protein</topology>
    </subcellularLocation>
</comment>
<evidence type="ECO:0000256" key="14">
    <source>
        <dbReference type="ARBA" id="ARBA00023180"/>
    </source>
</evidence>
<evidence type="ECO:0000256" key="17">
    <source>
        <dbReference type="PIRNR" id="PIRNR000641"/>
    </source>
</evidence>
<comment type="catalytic activity">
    <reaction evidence="15 17">
        <text>L-threonyl-[protein] + ATP = O-phospho-L-threonyl-[protein] + ADP + H(+)</text>
        <dbReference type="Rhea" id="RHEA:46608"/>
        <dbReference type="Rhea" id="RHEA-COMP:11060"/>
        <dbReference type="Rhea" id="RHEA-COMP:11605"/>
        <dbReference type="ChEBI" id="CHEBI:15378"/>
        <dbReference type="ChEBI" id="CHEBI:30013"/>
        <dbReference type="ChEBI" id="CHEBI:30616"/>
        <dbReference type="ChEBI" id="CHEBI:61977"/>
        <dbReference type="ChEBI" id="CHEBI:456216"/>
        <dbReference type="EC" id="2.7.11.1"/>
    </reaction>
</comment>
<keyword evidence="6 20" id="KW-0732">Signal</keyword>
<dbReference type="PANTHER" id="PTHR32444">
    <property type="entry name" value="BULB-TYPE LECTIN DOMAIN-CONTAINING PROTEIN"/>
    <property type="match status" value="1"/>
</dbReference>
<dbReference type="GO" id="GO:0005524">
    <property type="term" value="F:ATP binding"/>
    <property type="evidence" value="ECO:0007669"/>
    <property type="project" value="UniProtKB-KW"/>
</dbReference>
<keyword evidence="7 17" id="KW-0547">Nucleotide-binding</keyword>
<dbReference type="InterPro" id="IPR008271">
    <property type="entry name" value="Ser/Thr_kinase_AS"/>
</dbReference>
<dbReference type="PROSITE" id="PS50948">
    <property type="entry name" value="PAN"/>
    <property type="match status" value="1"/>
</dbReference>
<evidence type="ECO:0000256" key="13">
    <source>
        <dbReference type="ARBA" id="ARBA00023170"/>
    </source>
</evidence>
<keyword evidence="2 17" id="KW-0723">Serine/threonine-protein kinase</keyword>
<evidence type="ECO:0000256" key="19">
    <source>
        <dbReference type="SAM" id="Phobius"/>
    </source>
</evidence>
<dbReference type="FunFam" id="3.30.200.20:FF:000195">
    <property type="entry name" value="G-type lectin S-receptor-like serine/threonine-protein kinase"/>
    <property type="match status" value="1"/>
</dbReference>
<keyword evidence="8 17" id="KW-0418">Kinase</keyword>
<evidence type="ECO:0000256" key="15">
    <source>
        <dbReference type="ARBA" id="ARBA00047899"/>
    </source>
</evidence>
<keyword evidence="10 19" id="KW-1133">Transmembrane helix</keyword>
<dbReference type="FunFam" id="2.90.10.10:FF:000004">
    <property type="entry name" value="G-type lectin S-receptor-like serine/threonine-protein kinase"/>
    <property type="match status" value="1"/>
</dbReference>
<dbReference type="Pfam" id="PF07714">
    <property type="entry name" value="PK_Tyr_Ser-Thr"/>
    <property type="match status" value="1"/>
</dbReference>
<dbReference type="SMART" id="SM00220">
    <property type="entry name" value="S_TKc"/>
    <property type="match status" value="1"/>
</dbReference>
<dbReference type="InterPro" id="IPR011009">
    <property type="entry name" value="Kinase-like_dom_sf"/>
</dbReference>
<keyword evidence="4 17" id="KW-0808">Transferase</keyword>
<dbReference type="Proteomes" id="UP001632038">
    <property type="component" value="Unassembled WGS sequence"/>
</dbReference>
<feature type="signal peptide" evidence="20">
    <location>
        <begin position="1"/>
        <end position="27"/>
    </location>
</feature>
<feature type="region of interest" description="Disordered" evidence="18">
    <location>
        <begin position="814"/>
        <end position="838"/>
    </location>
</feature>
<dbReference type="InterPro" id="IPR001245">
    <property type="entry name" value="Ser-Thr/Tyr_kinase_cat_dom"/>
</dbReference>
<feature type="compositionally biased region" description="Polar residues" evidence="18">
    <location>
        <begin position="828"/>
        <end position="838"/>
    </location>
</feature>
<evidence type="ECO:0000256" key="8">
    <source>
        <dbReference type="ARBA" id="ARBA00022777"/>
    </source>
</evidence>
<evidence type="ECO:0000313" key="24">
    <source>
        <dbReference type="EMBL" id="KAL3652494.1"/>
    </source>
</evidence>
<reference evidence="25" key="1">
    <citation type="journal article" date="2024" name="IScience">
        <title>Strigolactones Initiate the Formation of Haustorium-like Structures in Castilleja.</title>
        <authorList>
            <person name="Buerger M."/>
            <person name="Peterson D."/>
            <person name="Chory J."/>
        </authorList>
    </citation>
    <scope>NUCLEOTIDE SEQUENCE [LARGE SCALE GENOMIC DNA]</scope>
</reference>
<feature type="domain" description="Bulb-type lectin" evidence="22">
    <location>
        <begin position="28"/>
        <end position="151"/>
    </location>
</feature>
<keyword evidence="14" id="KW-0325">Glycoprotein</keyword>
<dbReference type="Gene3D" id="2.90.10.10">
    <property type="entry name" value="Bulb-type lectin domain"/>
    <property type="match status" value="1"/>
</dbReference>
<dbReference type="PIRSF" id="PIRSF000641">
    <property type="entry name" value="SRK"/>
    <property type="match status" value="1"/>
</dbReference>
<protein>
    <recommendedName>
        <fullName evidence="17">Receptor-like serine/threonine-protein kinase</fullName>
        <ecNumber evidence="17">2.7.11.1</ecNumber>
    </recommendedName>
</protein>
<sequence>MKRYTNLSSFLIIFSFYSLSIVRISSSDDTINTTETIRDGDTIVSSGQRFELGFFSPGRSTNRFVGIWYMNITQTPVWVANRGSPLSNTTSGVLTVIPSGQLVIRDDESDNSTIWSTNTSRVAQNPVVQLLDTGNLVVREANDDRPDNYLWQSFDNPTDTILLGMDFGWNLVKKRERYLSSWTSADDPSRGEFTLHLDISGYPEVVIRRGDVVQYRLGPWNGLRFSGGASVRQNPPRSTTGLVMNSSVVYLREDAIDRSLVSRVTLSPSGVGQRQRWDSRSQVWVDYYNIPADTCDNYGFCGAHGSCDVKNSPLCGCLERFVPRDEESWATSNWSGGCVRRTPVNCRTDDVFLRYSDIKMPNTRSTWYNESLNLEECEGVCLRNCSCTAYSNMDIRNGGSGCLLWIGDLVDIRAVSGEEQGIYIRMAVSESVNKESKGIKRTTLVAIVLSLAGILLLCVSVALLIRKRRKNDRKPKKGERLDESNDEDLELPIYDLSTVSKATDSFSDGNKLGEGGFGPVYKQWHRGVLEDGKEIVVKRLSTTSSQGLDEFKNEVICIAKLQHRNLVKILGCCVQGHEKMLIYEYMPNKSLDFFLFGQQLLTIREVLTDKTKGNQLDWQKRFNIINGIARGLLYLHQDSRLRVIHRDLKASNVLLDDDLNPKISDFGLARIFGGNETEANTNRVIGTYGYMSPEYAEEGLFSLKSDIYSFGVVVLEIVSGQKNRGFRHKDHHLNLLGHAWLLYNEERSLELVDTNIANSINLHELLRSIHVALLCVQQRSEDRPTISSVVLMLASGGVLPEARPPGFFIERHGFGSESSSSTATRSSNKYTITQLEAR</sequence>
<evidence type="ECO:0000256" key="18">
    <source>
        <dbReference type="SAM" id="MobiDB-lite"/>
    </source>
</evidence>
<accession>A0ABD3EH43</accession>
<keyword evidence="5 19" id="KW-0812">Transmembrane</keyword>
<dbReference type="Gene3D" id="3.50.4.10">
    <property type="entry name" value="Hepatocyte Growth Factor"/>
    <property type="match status" value="1"/>
</dbReference>
<evidence type="ECO:0000259" key="22">
    <source>
        <dbReference type="PROSITE" id="PS50927"/>
    </source>
</evidence>
<dbReference type="PROSITE" id="PS00108">
    <property type="entry name" value="PROTEIN_KINASE_ST"/>
    <property type="match status" value="1"/>
</dbReference>
<dbReference type="PANTHER" id="PTHR32444:SF183">
    <property type="entry name" value="APPLE DOMAIN-CONTAINING PROTEIN"/>
    <property type="match status" value="1"/>
</dbReference>
<comment type="catalytic activity">
    <reaction evidence="16 17">
        <text>L-seryl-[protein] + ATP = O-phospho-L-seryl-[protein] + ADP + H(+)</text>
        <dbReference type="Rhea" id="RHEA:17989"/>
        <dbReference type="Rhea" id="RHEA-COMP:9863"/>
        <dbReference type="Rhea" id="RHEA-COMP:11604"/>
        <dbReference type="ChEBI" id="CHEBI:15378"/>
        <dbReference type="ChEBI" id="CHEBI:29999"/>
        <dbReference type="ChEBI" id="CHEBI:30616"/>
        <dbReference type="ChEBI" id="CHEBI:83421"/>
        <dbReference type="ChEBI" id="CHEBI:456216"/>
        <dbReference type="EC" id="2.7.11.1"/>
    </reaction>
</comment>
<name>A0ABD3EH43_9LAMI</name>
<gene>
    <name evidence="24" type="ORF">CASFOL_002175</name>
</gene>
<evidence type="ECO:0000256" key="16">
    <source>
        <dbReference type="ARBA" id="ARBA00048679"/>
    </source>
</evidence>
<evidence type="ECO:0000256" key="5">
    <source>
        <dbReference type="ARBA" id="ARBA00022692"/>
    </source>
</evidence>
<dbReference type="CDD" id="cd01098">
    <property type="entry name" value="PAN_AP_plant"/>
    <property type="match status" value="1"/>
</dbReference>
<feature type="domain" description="Protein kinase" evidence="21">
    <location>
        <begin position="506"/>
        <end position="808"/>
    </location>
</feature>
<dbReference type="InterPro" id="IPR036426">
    <property type="entry name" value="Bulb-type_lectin_dom_sf"/>
</dbReference>
<dbReference type="SUPFAM" id="SSF51110">
    <property type="entry name" value="alpha-D-mannose-specific plant lectins"/>
    <property type="match status" value="1"/>
</dbReference>
<feature type="compositionally biased region" description="Low complexity" evidence="18">
    <location>
        <begin position="816"/>
        <end position="827"/>
    </location>
</feature>
<evidence type="ECO:0000256" key="6">
    <source>
        <dbReference type="ARBA" id="ARBA00022729"/>
    </source>
</evidence>
<evidence type="ECO:0000256" key="10">
    <source>
        <dbReference type="ARBA" id="ARBA00022989"/>
    </source>
</evidence>
<evidence type="ECO:0000256" key="4">
    <source>
        <dbReference type="ARBA" id="ARBA00022679"/>
    </source>
</evidence>
<dbReference type="CDD" id="cd14066">
    <property type="entry name" value="STKc_IRAK"/>
    <property type="match status" value="1"/>
</dbReference>
<dbReference type="Pfam" id="PF11883">
    <property type="entry name" value="DUF3403"/>
    <property type="match status" value="1"/>
</dbReference>
<dbReference type="Pfam" id="PF08276">
    <property type="entry name" value="PAN_2"/>
    <property type="match status" value="1"/>
</dbReference>